<evidence type="ECO:0000313" key="3">
    <source>
        <dbReference type="Proteomes" id="UP000280834"/>
    </source>
</evidence>
<proteinExistence type="predicted"/>
<feature type="compositionally biased region" description="Basic and acidic residues" evidence="1">
    <location>
        <begin position="35"/>
        <end position="52"/>
    </location>
</feature>
<dbReference type="Proteomes" id="UP000280834">
    <property type="component" value="Unassembled WGS sequence"/>
</dbReference>
<evidence type="ECO:0000313" key="4">
    <source>
        <dbReference type="WBParaSite" id="BTMF_0000634501-mRNA-1"/>
    </source>
</evidence>
<dbReference type="AlphaFoldDB" id="A0A0R3QIV2"/>
<sequence>MVDDGGGEDARHDRPGFSETGCQQEGEQLGLVAHFGERDDTGRDEKSFHEKNGSLAEGTQLTVQHLRPNFPKLHGQWSRQVLFFTARAMSCVGQDKSVDAGPSRRRKAATPQ</sequence>
<evidence type="ECO:0000313" key="2">
    <source>
        <dbReference type="EMBL" id="VDO18237.1"/>
    </source>
</evidence>
<feature type="compositionally biased region" description="Basic residues" evidence="1">
    <location>
        <begin position="103"/>
        <end position="112"/>
    </location>
</feature>
<feature type="region of interest" description="Disordered" evidence="1">
    <location>
        <begin position="1"/>
        <end position="55"/>
    </location>
</feature>
<feature type="region of interest" description="Disordered" evidence="1">
    <location>
        <begin position="93"/>
        <end position="112"/>
    </location>
</feature>
<dbReference type="EMBL" id="UZAG01006070">
    <property type="protein sequence ID" value="VDO18237.1"/>
    <property type="molecule type" value="Genomic_DNA"/>
</dbReference>
<dbReference type="WBParaSite" id="BTMF_0000634501-mRNA-1">
    <property type="protein sequence ID" value="BTMF_0000634501-mRNA-1"/>
    <property type="gene ID" value="BTMF_0000634501"/>
</dbReference>
<keyword evidence="3" id="KW-1185">Reference proteome</keyword>
<reference evidence="2 3" key="2">
    <citation type="submission" date="2018-11" db="EMBL/GenBank/DDBJ databases">
        <authorList>
            <consortium name="Pathogen Informatics"/>
        </authorList>
    </citation>
    <scope>NUCLEOTIDE SEQUENCE [LARGE SCALE GENOMIC DNA]</scope>
</reference>
<accession>A0A0R3QIV2</accession>
<protein>
    <submittedName>
        <fullName evidence="2 4">Uncharacterized protein</fullName>
    </submittedName>
</protein>
<organism evidence="4">
    <name type="scientific">Brugia timori</name>
    <dbReference type="NCBI Taxonomy" id="42155"/>
    <lineage>
        <taxon>Eukaryota</taxon>
        <taxon>Metazoa</taxon>
        <taxon>Ecdysozoa</taxon>
        <taxon>Nematoda</taxon>
        <taxon>Chromadorea</taxon>
        <taxon>Rhabditida</taxon>
        <taxon>Spirurina</taxon>
        <taxon>Spiruromorpha</taxon>
        <taxon>Filarioidea</taxon>
        <taxon>Onchocercidae</taxon>
        <taxon>Brugia</taxon>
    </lineage>
</organism>
<gene>
    <name evidence="2" type="ORF">BTMF_LOCUS5583</name>
</gene>
<reference evidence="4" key="1">
    <citation type="submission" date="2017-02" db="UniProtKB">
        <authorList>
            <consortium name="WormBaseParasite"/>
        </authorList>
    </citation>
    <scope>IDENTIFICATION</scope>
</reference>
<name>A0A0R3QIV2_9BILA</name>
<evidence type="ECO:0000256" key="1">
    <source>
        <dbReference type="SAM" id="MobiDB-lite"/>
    </source>
</evidence>